<proteinExistence type="predicted"/>
<evidence type="ECO:0000256" key="1">
    <source>
        <dbReference type="SAM" id="MobiDB-lite"/>
    </source>
</evidence>
<dbReference type="PIRSF" id="PIRSF017393">
    <property type="entry name" value="MTase_SAV2177"/>
    <property type="match status" value="1"/>
</dbReference>
<keyword evidence="3" id="KW-1185">Reference proteome</keyword>
<organism evidence="2 3">
    <name type="scientific">Actinomadura chibensis</name>
    <dbReference type="NCBI Taxonomy" id="392828"/>
    <lineage>
        <taxon>Bacteria</taxon>
        <taxon>Bacillati</taxon>
        <taxon>Actinomycetota</taxon>
        <taxon>Actinomycetes</taxon>
        <taxon>Streptosporangiales</taxon>
        <taxon>Thermomonosporaceae</taxon>
        <taxon>Actinomadura</taxon>
    </lineage>
</organism>
<feature type="compositionally biased region" description="Low complexity" evidence="1">
    <location>
        <begin position="1"/>
        <end position="16"/>
    </location>
</feature>
<keyword evidence="2" id="KW-0808">Transferase</keyword>
<feature type="region of interest" description="Disordered" evidence="1">
    <location>
        <begin position="1"/>
        <end position="23"/>
    </location>
</feature>
<dbReference type="RefSeq" id="WP_083980672.1">
    <property type="nucleotide sequence ID" value="NZ_VSFG01000004.1"/>
</dbReference>
<dbReference type="STRING" id="1220554.GCA_001552135_02876"/>
<accession>A0A5D0NKP8</accession>
<dbReference type="Proteomes" id="UP000323380">
    <property type="component" value="Unassembled WGS sequence"/>
</dbReference>
<dbReference type="SUPFAM" id="SSF53335">
    <property type="entry name" value="S-adenosyl-L-methionine-dependent methyltransferases"/>
    <property type="match status" value="1"/>
</dbReference>
<protein>
    <submittedName>
        <fullName evidence="2">SAM-dependent methyltransferase</fullName>
    </submittedName>
</protein>
<evidence type="ECO:0000313" key="3">
    <source>
        <dbReference type="Proteomes" id="UP000323380"/>
    </source>
</evidence>
<keyword evidence="2" id="KW-0489">Methyltransferase</keyword>
<dbReference type="Pfam" id="PF04672">
    <property type="entry name" value="Methyltransf_19"/>
    <property type="match status" value="1"/>
</dbReference>
<sequence>MPPSGAAPGGPSASPSPGLPEDVQARFRTDIPSPARTWNYWLGGKDNYEVDREVGDATAALNPELIRQARQGRRFLNRVVRYLATEEKIRNFLDIGAGLPTESNTHQVAQLVAPESRVVYVDNDPMVLAHARALMRGTTPEGVTGYLDADFHNPAQILAEAANVLNFSRPIAVMFMGVLGFSPDYEATRRVVAETMAGVPSGSFLVVWDCTDTSEEARRSTEKYAESGALPYNLRSVEQIGRLFEGLEMVEPGLVTISRWRPDLIGDLEPEHVHSYGAVARKP</sequence>
<name>A0A5D0NKP8_9ACTN</name>
<dbReference type="InterPro" id="IPR006764">
    <property type="entry name" value="SAM_dep_MeTrfase_SAV2177_type"/>
</dbReference>
<dbReference type="Gene3D" id="3.40.50.150">
    <property type="entry name" value="Vaccinia Virus protein VP39"/>
    <property type="match status" value="1"/>
</dbReference>
<gene>
    <name evidence="2" type="ORF">FXF69_22360</name>
</gene>
<dbReference type="InterPro" id="IPR029063">
    <property type="entry name" value="SAM-dependent_MTases_sf"/>
</dbReference>
<dbReference type="GO" id="GO:0032259">
    <property type="term" value="P:methylation"/>
    <property type="evidence" value="ECO:0007669"/>
    <property type="project" value="UniProtKB-KW"/>
</dbReference>
<dbReference type="AlphaFoldDB" id="A0A5D0NKP8"/>
<reference evidence="2 3" key="1">
    <citation type="submission" date="2019-08" db="EMBL/GenBank/DDBJ databases">
        <title>Actinomadura sp. nov. CYP1-5 isolated from mountain soil.</title>
        <authorList>
            <person name="Songsumanus A."/>
            <person name="Kuncharoen N."/>
            <person name="Kudo T."/>
            <person name="Yuki M."/>
            <person name="Igarashi Y."/>
            <person name="Tanasupawat S."/>
        </authorList>
    </citation>
    <scope>NUCLEOTIDE SEQUENCE [LARGE SCALE GENOMIC DNA]</scope>
    <source>
        <strain evidence="2 3">JCM 14158</strain>
    </source>
</reference>
<dbReference type="GO" id="GO:0008168">
    <property type="term" value="F:methyltransferase activity"/>
    <property type="evidence" value="ECO:0007669"/>
    <property type="project" value="UniProtKB-KW"/>
</dbReference>
<dbReference type="EMBL" id="VSFG01000004">
    <property type="protein sequence ID" value="TYB44879.1"/>
    <property type="molecule type" value="Genomic_DNA"/>
</dbReference>
<comment type="caution">
    <text evidence="2">The sequence shown here is derived from an EMBL/GenBank/DDBJ whole genome shotgun (WGS) entry which is preliminary data.</text>
</comment>
<evidence type="ECO:0000313" key="2">
    <source>
        <dbReference type="EMBL" id="TYB44879.1"/>
    </source>
</evidence>